<name>A0A665U3X2_ECHNA</name>
<comment type="similarity">
    <text evidence="2">Belongs to the krueppel C2H2-type zinc-finger protein family.</text>
</comment>
<evidence type="ECO:0000256" key="9">
    <source>
        <dbReference type="ARBA" id="ARBA00023242"/>
    </source>
</evidence>
<sequence length="343" mass="36314">MTPPLSPVFSPGTDASDSDFFSDLSDCSSDTLSPSLGCSGFFPEPPAAAELSSAADAILNMITEIVGICTDMEQQGESAPSSAPPVVVKSEFVSSSCGGPDALFPASTDSLLPLSALEQQVDVSDFIESLLNSEAGPSEPKAGCEVKQEPVGLEEWLKSLTAAGGDSGSYVISRPVKTELVQSGSDLHFPPAPLLSSLLQGAFPIVSITNGHAAGAPKVSRGGRRVPAKSGPKVKPFPCTVAGCERRFSRSDELNRHVRIHTGQKPFQCAICARSFSRSDHLTTHTRTHTGEKPFSCDVCGKRFARSDERKRHGRVHVKQQLRAQMMAAYSLALNAPGISLFL</sequence>
<dbReference type="Gene3D" id="3.30.160.60">
    <property type="entry name" value="Classic Zinc Finger"/>
    <property type="match status" value="3"/>
</dbReference>
<evidence type="ECO:0000256" key="5">
    <source>
        <dbReference type="ARBA" id="ARBA00022771"/>
    </source>
</evidence>
<dbReference type="PANTHER" id="PTHR23235">
    <property type="entry name" value="KRUEPPEL-LIKE TRANSCRIPTION FACTOR"/>
    <property type="match status" value="1"/>
</dbReference>
<evidence type="ECO:0000259" key="11">
    <source>
        <dbReference type="PROSITE" id="PS50157"/>
    </source>
</evidence>
<keyword evidence="13" id="KW-1185">Reference proteome</keyword>
<dbReference type="InterPro" id="IPR036236">
    <property type="entry name" value="Znf_C2H2_sf"/>
</dbReference>
<keyword evidence="8" id="KW-0804">Transcription</keyword>
<reference evidence="12" key="2">
    <citation type="submission" date="2025-08" db="UniProtKB">
        <authorList>
            <consortium name="Ensembl"/>
        </authorList>
    </citation>
    <scope>IDENTIFICATION</scope>
</reference>
<evidence type="ECO:0000313" key="13">
    <source>
        <dbReference type="Proteomes" id="UP000472264"/>
    </source>
</evidence>
<dbReference type="GO" id="GO:0005634">
    <property type="term" value="C:nucleus"/>
    <property type="evidence" value="ECO:0007669"/>
    <property type="project" value="UniProtKB-SubCell"/>
</dbReference>
<dbReference type="Proteomes" id="UP000472264">
    <property type="component" value="Chromosome 18"/>
</dbReference>
<dbReference type="FunCoup" id="A0A665U3X2">
    <property type="interactions" value="1"/>
</dbReference>
<dbReference type="GO" id="GO:0008270">
    <property type="term" value="F:zinc ion binding"/>
    <property type="evidence" value="ECO:0007669"/>
    <property type="project" value="UniProtKB-KW"/>
</dbReference>
<evidence type="ECO:0000256" key="6">
    <source>
        <dbReference type="ARBA" id="ARBA00022833"/>
    </source>
</evidence>
<dbReference type="PROSITE" id="PS00028">
    <property type="entry name" value="ZINC_FINGER_C2H2_1"/>
    <property type="match status" value="3"/>
</dbReference>
<dbReference type="AlphaFoldDB" id="A0A665U3X2"/>
<keyword evidence="4" id="KW-0677">Repeat</keyword>
<dbReference type="Ensembl" id="ENSENLT00000014404.1">
    <property type="protein sequence ID" value="ENSENLP00000013849.1"/>
    <property type="gene ID" value="ENSENLG00000006536.1"/>
</dbReference>
<proteinExistence type="inferred from homology"/>
<dbReference type="GO" id="GO:0000981">
    <property type="term" value="F:DNA-binding transcription factor activity, RNA polymerase II-specific"/>
    <property type="evidence" value="ECO:0007669"/>
    <property type="project" value="TreeGrafter"/>
</dbReference>
<comment type="subcellular location">
    <subcellularLocation>
        <location evidence="1">Nucleus</location>
    </subcellularLocation>
</comment>
<dbReference type="SMART" id="SM00355">
    <property type="entry name" value="ZnF_C2H2"/>
    <property type="match status" value="3"/>
</dbReference>
<evidence type="ECO:0000256" key="4">
    <source>
        <dbReference type="ARBA" id="ARBA00022737"/>
    </source>
</evidence>
<evidence type="ECO:0000256" key="3">
    <source>
        <dbReference type="ARBA" id="ARBA00022723"/>
    </source>
</evidence>
<keyword evidence="9" id="KW-0539">Nucleus</keyword>
<evidence type="ECO:0000256" key="2">
    <source>
        <dbReference type="ARBA" id="ARBA00006991"/>
    </source>
</evidence>
<feature type="domain" description="C2H2-type" evidence="11">
    <location>
        <begin position="295"/>
        <end position="322"/>
    </location>
</feature>
<reference evidence="12" key="3">
    <citation type="submission" date="2025-09" db="UniProtKB">
        <authorList>
            <consortium name="Ensembl"/>
        </authorList>
    </citation>
    <scope>IDENTIFICATION</scope>
</reference>
<dbReference type="InterPro" id="IPR013087">
    <property type="entry name" value="Znf_C2H2_type"/>
</dbReference>
<keyword evidence="3" id="KW-0479">Metal-binding</keyword>
<dbReference type="FunFam" id="3.30.160.60:FF:000515">
    <property type="entry name" value="early growth response protein 4"/>
    <property type="match status" value="1"/>
</dbReference>
<evidence type="ECO:0000256" key="10">
    <source>
        <dbReference type="PROSITE-ProRule" id="PRU00042"/>
    </source>
</evidence>
<dbReference type="PROSITE" id="PS50157">
    <property type="entry name" value="ZINC_FINGER_C2H2_2"/>
    <property type="match status" value="3"/>
</dbReference>
<protein>
    <submittedName>
        <fullName evidence="12">Early growth response 4</fullName>
    </submittedName>
</protein>
<reference evidence="12" key="1">
    <citation type="submission" date="2021-04" db="EMBL/GenBank/DDBJ databases">
        <authorList>
            <consortium name="Wellcome Sanger Institute Data Sharing"/>
        </authorList>
    </citation>
    <scope>NUCLEOTIDE SEQUENCE [LARGE SCALE GENOMIC DNA]</scope>
</reference>
<keyword evidence="7" id="KW-0805">Transcription regulation</keyword>
<dbReference type="PANTHER" id="PTHR23235:SF155">
    <property type="entry name" value="EARLY GROWTH RESPONSE 4-RELATED"/>
    <property type="match status" value="1"/>
</dbReference>
<accession>A0A665U3X2</accession>
<evidence type="ECO:0000256" key="8">
    <source>
        <dbReference type="ARBA" id="ARBA00023163"/>
    </source>
</evidence>
<feature type="domain" description="C2H2-type" evidence="11">
    <location>
        <begin position="267"/>
        <end position="294"/>
    </location>
</feature>
<feature type="domain" description="C2H2-type" evidence="11">
    <location>
        <begin position="237"/>
        <end position="266"/>
    </location>
</feature>
<dbReference type="GO" id="GO:0000978">
    <property type="term" value="F:RNA polymerase II cis-regulatory region sequence-specific DNA binding"/>
    <property type="evidence" value="ECO:0007669"/>
    <property type="project" value="TreeGrafter"/>
</dbReference>
<dbReference type="SUPFAM" id="SSF57667">
    <property type="entry name" value="beta-beta-alpha zinc fingers"/>
    <property type="match status" value="2"/>
</dbReference>
<dbReference type="Pfam" id="PF00096">
    <property type="entry name" value="zf-C2H2"/>
    <property type="match status" value="3"/>
</dbReference>
<evidence type="ECO:0000256" key="1">
    <source>
        <dbReference type="ARBA" id="ARBA00004123"/>
    </source>
</evidence>
<organism evidence="12 13">
    <name type="scientific">Echeneis naucrates</name>
    <name type="common">Live sharksucker</name>
    <dbReference type="NCBI Taxonomy" id="173247"/>
    <lineage>
        <taxon>Eukaryota</taxon>
        <taxon>Metazoa</taxon>
        <taxon>Chordata</taxon>
        <taxon>Craniata</taxon>
        <taxon>Vertebrata</taxon>
        <taxon>Euteleostomi</taxon>
        <taxon>Actinopterygii</taxon>
        <taxon>Neopterygii</taxon>
        <taxon>Teleostei</taxon>
        <taxon>Neoteleostei</taxon>
        <taxon>Acanthomorphata</taxon>
        <taxon>Carangaria</taxon>
        <taxon>Carangiformes</taxon>
        <taxon>Echeneidae</taxon>
        <taxon>Echeneis</taxon>
    </lineage>
</organism>
<evidence type="ECO:0000256" key="7">
    <source>
        <dbReference type="ARBA" id="ARBA00023015"/>
    </source>
</evidence>
<dbReference type="OMA" id="PFPCSVQ"/>
<keyword evidence="5 10" id="KW-0863">Zinc-finger</keyword>
<evidence type="ECO:0000313" key="12">
    <source>
        <dbReference type="Ensembl" id="ENSENLP00000013849.1"/>
    </source>
</evidence>
<dbReference type="InParanoid" id="A0A665U3X2"/>
<keyword evidence="6" id="KW-0862">Zinc</keyword>